<dbReference type="GO" id="GO:0008235">
    <property type="term" value="F:metalloexopeptidase activity"/>
    <property type="evidence" value="ECO:0007669"/>
    <property type="project" value="InterPro"/>
</dbReference>
<keyword evidence="3" id="KW-0645">Protease</keyword>
<dbReference type="InterPro" id="IPR045175">
    <property type="entry name" value="M28_fam"/>
</dbReference>
<accession>A0A7W9B3X9</accession>
<dbReference type="PANTHER" id="PTHR12147:SF26">
    <property type="entry name" value="PEPTIDASE M28 DOMAIN-CONTAINING PROTEIN"/>
    <property type="match status" value="1"/>
</dbReference>
<dbReference type="Proteomes" id="UP000537161">
    <property type="component" value="Unassembled WGS sequence"/>
</dbReference>
<proteinExistence type="predicted"/>
<keyword evidence="3" id="KW-0121">Carboxypeptidase</keyword>
<dbReference type="SUPFAM" id="SSF52025">
    <property type="entry name" value="PA domain"/>
    <property type="match status" value="1"/>
</dbReference>
<name>A0A7W9B3X9_9SPHN</name>
<evidence type="ECO:0000259" key="2">
    <source>
        <dbReference type="Pfam" id="PF04389"/>
    </source>
</evidence>
<dbReference type="EMBL" id="JACIJH010000002">
    <property type="protein sequence ID" value="MBB5705803.1"/>
    <property type="molecule type" value="Genomic_DNA"/>
</dbReference>
<keyword evidence="1" id="KW-0732">Signal</keyword>
<feature type="signal peptide" evidence="1">
    <location>
        <begin position="1"/>
        <end position="25"/>
    </location>
</feature>
<dbReference type="GO" id="GO:0006508">
    <property type="term" value="P:proteolysis"/>
    <property type="evidence" value="ECO:0007669"/>
    <property type="project" value="InterPro"/>
</dbReference>
<organism evidence="3 4">
    <name type="scientific">Sphingopyxis panaciterrulae</name>
    <dbReference type="NCBI Taxonomy" id="462372"/>
    <lineage>
        <taxon>Bacteria</taxon>
        <taxon>Pseudomonadati</taxon>
        <taxon>Pseudomonadota</taxon>
        <taxon>Alphaproteobacteria</taxon>
        <taxon>Sphingomonadales</taxon>
        <taxon>Sphingomonadaceae</taxon>
        <taxon>Sphingopyxis</taxon>
    </lineage>
</organism>
<gene>
    <name evidence="3" type="ORF">FHR21_001136</name>
</gene>
<dbReference type="SUPFAM" id="SSF53187">
    <property type="entry name" value="Zn-dependent exopeptidases"/>
    <property type="match status" value="1"/>
</dbReference>
<sequence>MRNRLFPAAAAALFLTALAVPAAHAKGGDAPVTEAELAGHIRILASDAFEGRAPGTGGEDRTIAYIVGEWVKAGLEPVPGSATPWLQPVPFVESEPLTSRATFKVRGRDIRLEEDGVIVAGRDPSVSLRDAPAVFVGYGVDGAGHVNTDVRGKLAIMLYGNAPFGAKLPGYRERRRMLANAGAAGVLVIAGDAIPWARLRDAVAGKTVRLADPAEAPPSVSGFLSLEAADALFARAGQDGAAAREAAKAAGYRGAELPVTADIETTARIRPFASNNVIAKLPGARPDGKAVLFLGHWDHLGICGEEGDADRICNGAVDNASGIAVLIEVAKRLASGPRPDRDIYFMATTAEEKGLLGATWFADHPVLPLEDITVALNIDTIAISPRGTPVATIGRGRPAYDAMVRSVAAKLGRKVDADGEADAFAQRQDGWALGAKGVPSLMVGGSFSDMPLLEAFLGSDYHGPADEFSDKVPLGGAAEDADLHVALGRAFADTKRWTGTADQSGVP</sequence>
<dbReference type="InterPro" id="IPR007484">
    <property type="entry name" value="Peptidase_M28"/>
</dbReference>
<keyword evidence="3" id="KW-0378">Hydrolase</keyword>
<evidence type="ECO:0000313" key="4">
    <source>
        <dbReference type="Proteomes" id="UP000537161"/>
    </source>
</evidence>
<feature type="domain" description="Peptidase M28" evidence="2">
    <location>
        <begin position="276"/>
        <end position="469"/>
    </location>
</feature>
<keyword evidence="4" id="KW-1185">Reference proteome</keyword>
<dbReference type="InterPro" id="IPR046450">
    <property type="entry name" value="PA_dom_sf"/>
</dbReference>
<dbReference type="Pfam" id="PF04389">
    <property type="entry name" value="Peptidase_M28"/>
    <property type="match status" value="1"/>
</dbReference>
<reference evidence="3 4" key="1">
    <citation type="submission" date="2020-08" db="EMBL/GenBank/DDBJ databases">
        <title>Genomic Encyclopedia of Type Strains, Phase IV (KMG-IV): sequencing the most valuable type-strain genomes for metagenomic binning, comparative biology and taxonomic classification.</title>
        <authorList>
            <person name="Goeker M."/>
        </authorList>
    </citation>
    <scope>NUCLEOTIDE SEQUENCE [LARGE SCALE GENOMIC DNA]</scope>
    <source>
        <strain evidence="3 4">DSM 27163</strain>
    </source>
</reference>
<evidence type="ECO:0000256" key="1">
    <source>
        <dbReference type="SAM" id="SignalP"/>
    </source>
</evidence>
<dbReference type="AlphaFoldDB" id="A0A7W9B3X9"/>
<dbReference type="RefSeq" id="WP_246427070.1">
    <property type="nucleotide sequence ID" value="NZ_JACIJH010000002.1"/>
</dbReference>
<feature type="chain" id="PRO_5030969988" evidence="1">
    <location>
        <begin position="26"/>
        <end position="507"/>
    </location>
</feature>
<protein>
    <submittedName>
        <fullName evidence="3">Zn-dependent M28 family amino/carboxypeptidase</fullName>
    </submittedName>
</protein>
<dbReference type="Gene3D" id="3.50.30.30">
    <property type="match status" value="1"/>
</dbReference>
<dbReference type="Gene3D" id="3.40.630.10">
    <property type="entry name" value="Zn peptidases"/>
    <property type="match status" value="1"/>
</dbReference>
<dbReference type="GO" id="GO:0004180">
    <property type="term" value="F:carboxypeptidase activity"/>
    <property type="evidence" value="ECO:0007669"/>
    <property type="project" value="UniProtKB-KW"/>
</dbReference>
<evidence type="ECO:0000313" key="3">
    <source>
        <dbReference type="EMBL" id="MBB5705803.1"/>
    </source>
</evidence>
<dbReference type="PANTHER" id="PTHR12147">
    <property type="entry name" value="METALLOPEPTIDASE M28 FAMILY MEMBER"/>
    <property type="match status" value="1"/>
</dbReference>
<comment type="caution">
    <text evidence="3">The sequence shown here is derived from an EMBL/GenBank/DDBJ whole genome shotgun (WGS) entry which is preliminary data.</text>
</comment>